<dbReference type="InterPro" id="IPR029045">
    <property type="entry name" value="ClpP/crotonase-like_dom_sf"/>
</dbReference>
<name>A0ABU6AJ24_9PSEU</name>
<sequence>MPTLTEHNGVHVLHLGNGENVFTQDWLAEVEDALDKVVASPALLVTIAAGKHFSNGLDLDWVLANPTDLPAYTVRVQALFARVMLPVPTVAAVNGHAFGAGAMLAMAHDWRIMRVDRGYFCFPEVDIQIPFTRGMAALIQAKLSPRAALDAMTTGYRFTGPEAVEAGLVDATAEEAEVLDVAIAKVAALAGKHADTLGDIKSTMYAEVVRHLSAETA</sequence>
<dbReference type="PANTHER" id="PTHR11941">
    <property type="entry name" value="ENOYL-COA HYDRATASE-RELATED"/>
    <property type="match status" value="1"/>
</dbReference>
<dbReference type="Gene3D" id="3.90.226.10">
    <property type="entry name" value="2-enoyl-CoA Hydratase, Chain A, domain 1"/>
    <property type="match status" value="1"/>
</dbReference>
<dbReference type="Proteomes" id="UP001327093">
    <property type="component" value="Unassembled WGS sequence"/>
</dbReference>
<dbReference type="CDD" id="cd06558">
    <property type="entry name" value="crotonase-like"/>
    <property type="match status" value="1"/>
</dbReference>
<proteinExistence type="predicted"/>
<comment type="caution">
    <text evidence="1">The sequence shown here is derived from an EMBL/GenBank/DDBJ whole genome shotgun (WGS) entry which is preliminary data.</text>
</comment>
<reference evidence="1 2" key="1">
    <citation type="submission" date="2023-10" db="EMBL/GenBank/DDBJ databases">
        <title>Saccharopolyspora sp. nov., isolated from mangrove soil.</title>
        <authorList>
            <person name="Lu Y."/>
            <person name="Liu W."/>
        </authorList>
    </citation>
    <scope>NUCLEOTIDE SEQUENCE [LARGE SCALE GENOMIC DNA]</scope>
    <source>
        <strain evidence="1 2">S2-29</strain>
    </source>
</reference>
<dbReference type="RefSeq" id="WP_324268990.1">
    <property type="nucleotide sequence ID" value="NZ_JAWLNX010000030.1"/>
</dbReference>
<dbReference type="PANTHER" id="PTHR11941:SF75">
    <property type="entry name" value="ENOYL-COA HYDRATASE_ISOMERASE FAMILY PROTEIN"/>
    <property type="match status" value="1"/>
</dbReference>
<gene>
    <name evidence="1" type="ORF">R4I43_29575</name>
</gene>
<dbReference type="InterPro" id="IPR001753">
    <property type="entry name" value="Enoyl-CoA_hydra/iso"/>
</dbReference>
<evidence type="ECO:0000313" key="2">
    <source>
        <dbReference type="Proteomes" id="UP001327093"/>
    </source>
</evidence>
<dbReference type="Pfam" id="PF00378">
    <property type="entry name" value="ECH_1"/>
    <property type="match status" value="1"/>
</dbReference>
<organism evidence="1 2">
    <name type="scientific">Saccharopolyspora mangrovi</name>
    <dbReference type="NCBI Taxonomy" id="3082379"/>
    <lineage>
        <taxon>Bacteria</taxon>
        <taxon>Bacillati</taxon>
        <taxon>Actinomycetota</taxon>
        <taxon>Actinomycetes</taxon>
        <taxon>Pseudonocardiales</taxon>
        <taxon>Pseudonocardiaceae</taxon>
        <taxon>Saccharopolyspora</taxon>
    </lineage>
</organism>
<keyword evidence="2" id="KW-1185">Reference proteome</keyword>
<dbReference type="EMBL" id="JAWLNX010000030">
    <property type="protein sequence ID" value="MEB3371561.1"/>
    <property type="molecule type" value="Genomic_DNA"/>
</dbReference>
<accession>A0ABU6AJ24</accession>
<dbReference type="SUPFAM" id="SSF52096">
    <property type="entry name" value="ClpP/crotonase"/>
    <property type="match status" value="1"/>
</dbReference>
<evidence type="ECO:0000313" key="1">
    <source>
        <dbReference type="EMBL" id="MEB3371561.1"/>
    </source>
</evidence>
<protein>
    <submittedName>
        <fullName evidence="1">Enoyl-CoA hydratase/isomerase family protein</fullName>
    </submittedName>
</protein>